<dbReference type="InterPro" id="IPR036291">
    <property type="entry name" value="NAD(P)-bd_dom_sf"/>
</dbReference>
<name>A0A0G4JRV5_9GAMM</name>
<sequence>MSRILLLGATGLVGSELLRLLKANNRVEMIYAPTRKPLAPSEKVVNPHDSDFLAALSQITDPIDIAFCCLGSTIKAAGSKQAFRHVDYTLVVEGAKAALTLGAKHFLAVSALGANTDSFFFYSRVKGETEKALREQGWQHLTLARPSILLGKREIRRPLESLTAPLFCIFPARWQAIEGKTVAQALLNQAFSPEPKARVTVLESRQLRALGRQNAFL</sequence>
<dbReference type="EMBL" id="CGIG01000001">
    <property type="protein sequence ID" value="CPR14669.1"/>
    <property type="molecule type" value="Genomic_DNA"/>
</dbReference>
<evidence type="ECO:0000313" key="3">
    <source>
        <dbReference type="Proteomes" id="UP000044377"/>
    </source>
</evidence>
<dbReference type="PANTHER" id="PTHR14097">
    <property type="entry name" value="OXIDOREDUCTASE HTATIP2"/>
    <property type="match status" value="1"/>
</dbReference>
<organism evidence="2 3">
    <name type="scientific">Brenneria goodwinii</name>
    <dbReference type="NCBI Taxonomy" id="1109412"/>
    <lineage>
        <taxon>Bacteria</taxon>
        <taxon>Pseudomonadati</taxon>
        <taxon>Pseudomonadota</taxon>
        <taxon>Gammaproteobacteria</taxon>
        <taxon>Enterobacterales</taxon>
        <taxon>Pectobacteriaceae</taxon>
        <taxon>Brenneria</taxon>
    </lineage>
</organism>
<dbReference type="OrthoDB" id="9798632at2"/>
<dbReference type="Proteomes" id="UP000044377">
    <property type="component" value="Unassembled WGS sequence"/>
</dbReference>
<dbReference type="SMART" id="SM00859">
    <property type="entry name" value="Semialdhyde_dh"/>
    <property type="match status" value="1"/>
</dbReference>
<dbReference type="RefSeq" id="WP_048636423.1">
    <property type="nucleotide sequence ID" value="NZ_CGIG01000001.1"/>
</dbReference>
<dbReference type="AlphaFoldDB" id="A0A0G4JRV5"/>
<dbReference type="Pfam" id="PF01118">
    <property type="entry name" value="Semialdhyde_dh"/>
    <property type="match status" value="1"/>
</dbReference>
<keyword evidence="3" id="KW-1185">Reference proteome</keyword>
<reference evidence="3" key="1">
    <citation type="submission" date="2015-01" db="EMBL/GenBank/DDBJ databases">
        <authorList>
            <person name="Paterson Steve"/>
        </authorList>
    </citation>
    <scope>NUCLEOTIDE SEQUENCE [LARGE SCALE GENOMIC DNA]</scope>
    <source>
        <strain evidence="3">OBR1</strain>
    </source>
</reference>
<dbReference type="GO" id="GO:0016620">
    <property type="term" value="F:oxidoreductase activity, acting on the aldehyde or oxo group of donors, NAD or NADP as acceptor"/>
    <property type="evidence" value="ECO:0007669"/>
    <property type="project" value="InterPro"/>
</dbReference>
<gene>
    <name evidence="2" type="ORF">BN1221_01065c</name>
</gene>
<dbReference type="InterPro" id="IPR000534">
    <property type="entry name" value="Semialdehyde_DH_NAD-bd"/>
</dbReference>
<evidence type="ECO:0000259" key="1">
    <source>
        <dbReference type="SMART" id="SM00859"/>
    </source>
</evidence>
<dbReference type="PANTHER" id="PTHR14097:SF7">
    <property type="entry name" value="OXIDOREDUCTASE HTATIP2"/>
    <property type="match status" value="1"/>
</dbReference>
<accession>A0A0G4JRV5</accession>
<dbReference type="STRING" id="1109412.BN1221_01065c"/>
<dbReference type="GO" id="GO:0051287">
    <property type="term" value="F:NAD binding"/>
    <property type="evidence" value="ECO:0007669"/>
    <property type="project" value="InterPro"/>
</dbReference>
<dbReference type="SUPFAM" id="SSF51735">
    <property type="entry name" value="NAD(P)-binding Rossmann-fold domains"/>
    <property type="match status" value="1"/>
</dbReference>
<dbReference type="Gene3D" id="3.40.50.720">
    <property type="entry name" value="NAD(P)-binding Rossmann-like Domain"/>
    <property type="match status" value="1"/>
</dbReference>
<feature type="domain" description="Semialdehyde dehydrogenase NAD-binding" evidence="1">
    <location>
        <begin position="3"/>
        <end position="100"/>
    </location>
</feature>
<protein>
    <submittedName>
        <fullName evidence="2">Nucleoside-diphosphate-sugar epimerases</fullName>
    </submittedName>
</protein>
<proteinExistence type="predicted"/>
<evidence type="ECO:0000313" key="2">
    <source>
        <dbReference type="EMBL" id="CPR14669.1"/>
    </source>
</evidence>